<evidence type="ECO:0000313" key="5">
    <source>
        <dbReference type="EMBL" id="ALP52107.1"/>
    </source>
</evidence>
<dbReference type="InterPro" id="IPR020889">
    <property type="entry name" value="LipoPS_assembly_LptD"/>
</dbReference>
<dbReference type="HAMAP" id="MF_01411">
    <property type="entry name" value="LPS_assembly_LptD"/>
    <property type="match status" value="1"/>
</dbReference>
<accession>A0A0S2TAB0</accession>
<feature type="domain" description="LptD C-terminal" evidence="3">
    <location>
        <begin position="290"/>
        <end position="659"/>
    </location>
</feature>
<evidence type="ECO:0000256" key="2">
    <source>
        <dbReference type="HAMAP-Rule" id="MF_01411"/>
    </source>
</evidence>
<dbReference type="GO" id="GO:1990351">
    <property type="term" value="C:transporter complex"/>
    <property type="evidence" value="ECO:0007669"/>
    <property type="project" value="TreeGrafter"/>
</dbReference>
<dbReference type="PANTHER" id="PTHR30189">
    <property type="entry name" value="LPS-ASSEMBLY PROTEIN"/>
    <property type="match status" value="1"/>
</dbReference>
<feature type="signal peptide" evidence="2">
    <location>
        <begin position="1"/>
        <end position="22"/>
    </location>
</feature>
<dbReference type="InterPro" id="IPR045659">
    <property type="entry name" value="LptD_2"/>
</dbReference>
<dbReference type="STRING" id="1748243.Tel_02530"/>
<dbReference type="EMBL" id="CP013099">
    <property type="protein sequence ID" value="ALP52107.1"/>
    <property type="molecule type" value="Genomic_DNA"/>
</dbReference>
<keyword evidence="6" id="KW-1185">Reference proteome</keyword>
<keyword evidence="2" id="KW-0472">Membrane</keyword>
<keyword evidence="2" id="KW-0732">Signal</keyword>
<gene>
    <name evidence="2" type="primary">lptD</name>
    <name evidence="5" type="ORF">Tel_02530</name>
</gene>
<evidence type="ECO:0000256" key="1">
    <source>
        <dbReference type="ARBA" id="ARBA00023237"/>
    </source>
</evidence>
<sequence length="746" mass="84945" precursor="true">MIKRRANTVLCLLLLGASAPLAAQDAPWALCQAWPAPILDYPGAQRGADAPIYLSADSSEGLNNEVVKLFGQVLVQRPDEQLLADEATYYRSTSTLDAVGNVRYETPEFSAFSDRAQIVADTDEGEFSNAEFFIYERHARGSSTKILLRGDDLTVLKQSSYTTCDKNDEDWALRASTVELDHAEGMGNAYNARLHFQGVPIFYIPYIRFPITEARMTGLLPPTWGSSDNGGNEFAQPLYLNLHPQLDLTITPHNYTERGLMWQNELRYLSRYGAGMINTENIDDELFGQDRSLYHYEHTGRLGTGWSNQLLFNRVSDAEYFNDFGDSLSTSSTAYLERYAKLQYNDRLQHFMIQAQDFQIINPDLPVGSQPYRRLPQITYELSPPMVGPMRLQLESELVHFQRQDSITGQRANLTPTLSLPFERMAGYVTPKLSVYHTRYQLEDPNNTLADEELQRTVPISSLDTGIYLERETALGGEDYIHTLEPRLFYVYAPYRDQSQFPLFDTSRLAFSQSQLFSERRFTGLDRIGDTNQVTVSLTSRLLSADSGAEKLSGSLGKIVYLDDRRVGLNGNILDAGHQSDIIGEIQFTPNDDLRLTLDLLWDTDDDVIIERDVRLQYSTDNFHIFNVRYRDRGNRRSNPAGLSRELDTSVLWPLGTRWSMMARRYHSLEDDRTLEKMAGLEYSSCCWAFRFIRRAIFVNDASAIAPPFGSLRYSWLVQLELKGLTSVGKRIDEFMQDQILGYTPQ</sequence>
<dbReference type="GO" id="GO:0009279">
    <property type="term" value="C:cell outer membrane"/>
    <property type="evidence" value="ECO:0007669"/>
    <property type="project" value="UniProtKB-SubCell"/>
</dbReference>
<comment type="caution">
    <text evidence="2">Lacks conserved residue(s) required for the propagation of feature annotation.</text>
</comment>
<dbReference type="KEGG" id="tee:Tel_02530"/>
<evidence type="ECO:0000313" key="6">
    <source>
        <dbReference type="Proteomes" id="UP000055136"/>
    </source>
</evidence>
<name>A0A0S2TAB0_9GAMM</name>
<proteinExistence type="inferred from homology"/>
<dbReference type="Pfam" id="PF19838">
    <property type="entry name" value="LptD_2"/>
    <property type="match status" value="1"/>
</dbReference>
<keyword evidence="1 2" id="KW-0998">Cell outer membrane</keyword>
<feature type="domain" description="LPS-assembly protein LptD central" evidence="4">
    <location>
        <begin position="192"/>
        <end position="273"/>
    </location>
</feature>
<dbReference type="GO" id="GO:0043165">
    <property type="term" value="P:Gram-negative-bacterium-type cell outer membrane assembly"/>
    <property type="evidence" value="ECO:0007669"/>
    <property type="project" value="UniProtKB-UniRule"/>
</dbReference>
<protein>
    <recommendedName>
        <fullName evidence="2">LPS-assembly protein LptD</fullName>
    </recommendedName>
</protein>
<dbReference type="Proteomes" id="UP000055136">
    <property type="component" value="Chromosome"/>
</dbReference>
<dbReference type="AlphaFoldDB" id="A0A0S2TAB0"/>
<reference evidence="5" key="1">
    <citation type="submission" date="2015-10" db="EMBL/GenBank/DDBJ databases">
        <title>Description of Candidatus Tenderia electrophaga gen. nov, sp. nov., an Uncultivated Electroautotroph from a Biocathode Enrichment.</title>
        <authorList>
            <person name="Eddie B.J."/>
            <person name="Malanoski A.P."/>
            <person name="Wang Z."/>
            <person name="Hall R.J."/>
            <person name="Oh S.D."/>
            <person name="Heiner C."/>
            <person name="Lin B."/>
            <person name="Strycharz-Glaven S.M."/>
        </authorList>
    </citation>
    <scope>NUCLEOTIDE SEQUENCE [LARGE SCALE GENOMIC DNA]</scope>
    <source>
        <strain evidence="5">NRL1</strain>
    </source>
</reference>
<comment type="similarity">
    <text evidence="2">Belongs to the LptD family.</text>
</comment>
<comment type="function">
    <text evidence="2">Together with LptE, is involved in the assembly of lipopolysaccharide (LPS) at the surface of the outer membrane.</text>
</comment>
<evidence type="ECO:0000259" key="4">
    <source>
        <dbReference type="Pfam" id="PF19838"/>
    </source>
</evidence>
<dbReference type="Pfam" id="PF04453">
    <property type="entry name" value="LptD"/>
    <property type="match status" value="1"/>
</dbReference>
<comment type="subunit">
    <text evidence="2">Component of the lipopolysaccharide transport and assembly complex. Interacts with LptE and LptA.</text>
</comment>
<dbReference type="InterPro" id="IPR050218">
    <property type="entry name" value="LptD"/>
</dbReference>
<evidence type="ECO:0000259" key="3">
    <source>
        <dbReference type="Pfam" id="PF04453"/>
    </source>
</evidence>
<comment type="subcellular location">
    <subcellularLocation>
        <location evidence="2">Cell outer membrane</location>
    </subcellularLocation>
</comment>
<feature type="chain" id="PRO_5008995448" description="LPS-assembly protein LptD" evidence="2">
    <location>
        <begin position="23"/>
        <end position="746"/>
    </location>
</feature>
<dbReference type="InterPro" id="IPR007543">
    <property type="entry name" value="LptD_C"/>
</dbReference>
<organism evidence="5 6">
    <name type="scientific">Candidatus Tenderia electrophaga</name>
    <dbReference type="NCBI Taxonomy" id="1748243"/>
    <lineage>
        <taxon>Bacteria</taxon>
        <taxon>Pseudomonadati</taxon>
        <taxon>Pseudomonadota</taxon>
        <taxon>Gammaproteobacteria</taxon>
        <taxon>Candidatus Tenderiales</taxon>
        <taxon>Candidatus Tenderiaceae</taxon>
        <taxon>Candidatus Tenderia</taxon>
    </lineage>
</organism>
<dbReference type="PANTHER" id="PTHR30189:SF1">
    <property type="entry name" value="LPS-ASSEMBLY PROTEIN LPTD"/>
    <property type="match status" value="1"/>
</dbReference>
<dbReference type="GO" id="GO:0015920">
    <property type="term" value="P:lipopolysaccharide transport"/>
    <property type="evidence" value="ECO:0007669"/>
    <property type="project" value="InterPro"/>
</dbReference>